<dbReference type="AlphaFoldDB" id="A0RXE4"/>
<accession>A0RXE4</accession>
<dbReference type="KEGG" id="csy:CENSYa_1388"/>
<dbReference type="Gene3D" id="3.40.50.1820">
    <property type="entry name" value="alpha/beta hydrolase"/>
    <property type="match status" value="1"/>
</dbReference>
<sequence length="233" mass="25911">MLTRGCYNLHTGARLECKGYRLYPRGYFEDLQSPEIAVMIHGMQNDPSDALEKFRIAKRRLRALGYRHPVVGYSYDSDVRGLLLDWRRALRAARVIARGNGAHLARFITDYCREVPGARVRLLAHSLGSELVLAAAGRLARRGVRVESIHMFGASAPADSPGPRGSGPVLSRAVRGRVVNYYAPTDAVLMAAGEQPLGLVGCKGRAFRGYVQRRVRPRDHRFKSYAEVMGSYP</sequence>
<dbReference type="InterPro" id="IPR029058">
    <property type="entry name" value="AB_hydrolase_fold"/>
</dbReference>
<evidence type="ECO:0008006" key="3">
    <source>
        <dbReference type="Google" id="ProtNLM"/>
    </source>
</evidence>
<dbReference type="HOGENOM" id="CLU_1113918_0_0_2"/>
<keyword evidence="2" id="KW-1185">Reference proteome</keyword>
<proteinExistence type="predicted"/>
<dbReference type="EnsemblBacteria" id="ABK78011">
    <property type="protein sequence ID" value="ABK78011"/>
    <property type="gene ID" value="CENSYa_1388"/>
</dbReference>
<gene>
    <name evidence="1" type="ordered locus">CENSYa_1388</name>
</gene>
<dbReference type="ESTHER" id="censy-a0rxe4">
    <property type="family name" value="Duf_900"/>
</dbReference>
<dbReference type="STRING" id="414004.CENSYa_1388"/>
<dbReference type="EMBL" id="DP000238">
    <property type="protein sequence ID" value="ABK78011.1"/>
    <property type="molecule type" value="Genomic_DNA"/>
</dbReference>
<evidence type="ECO:0000313" key="1">
    <source>
        <dbReference type="EMBL" id="ABK78011.1"/>
    </source>
</evidence>
<dbReference type="Proteomes" id="UP000000758">
    <property type="component" value="Chromosome"/>
</dbReference>
<reference evidence="1 2" key="1">
    <citation type="journal article" date="2006" name="Proc. Natl. Acad. Sci. U.S.A.">
        <title>Genomic analysis of the uncultivated marine crenarchaeote Cenarchaeum symbiosum.</title>
        <authorList>
            <person name="Hallam S.J."/>
            <person name="Konstantinidis K.T."/>
            <person name="Putnam N."/>
            <person name="Schleper C."/>
            <person name="Watanabe Y."/>
            <person name="Sugahara J."/>
            <person name="Preston C."/>
            <person name="de la Torre J."/>
            <person name="Richardson P.M."/>
            <person name="DeLong E.F."/>
        </authorList>
    </citation>
    <scope>NUCLEOTIDE SEQUENCE [LARGE SCALE GENOMIC DNA]</scope>
    <source>
        <strain evidence="2">A</strain>
    </source>
</reference>
<organism evidence="1 2">
    <name type="scientific">Cenarchaeum symbiosum (strain A)</name>
    <dbReference type="NCBI Taxonomy" id="414004"/>
    <lineage>
        <taxon>Archaea</taxon>
        <taxon>Nitrososphaerota</taxon>
        <taxon>Candidatus Cenarchaeales</taxon>
        <taxon>Candidatus Cenarchaeaceae</taxon>
        <taxon>Candidatus Cenarchaeum</taxon>
    </lineage>
</organism>
<evidence type="ECO:0000313" key="2">
    <source>
        <dbReference type="Proteomes" id="UP000000758"/>
    </source>
</evidence>
<dbReference type="SUPFAM" id="SSF53474">
    <property type="entry name" value="alpha/beta-Hydrolases"/>
    <property type="match status" value="1"/>
</dbReference>
<name>A0RXE4_CENSY</name>
<protein>
    <recommendedName>
        <fullName evidence="3">Alpha/beta hydrolase</fullName>
    </recommendedName>
</protein>